<comment type="caution">
    <text evidence="5">The sequence shown here is derived from an EMBL/GenBank/DDBJ whole genome shotgun (WGS) entry which is preliminary data.</text>
</comment>
<evidence type="ECO:0000256" key="3">
    <source>
        <dbReference type="PROSITE-ProRule" id="PRU00169"/>
    </source>
</evidence>
<gene>
    <name evidence="5" type="ORF">H6G83_18965</name>
</gene>
<sequence>MSNNSEEQHPQNVTNSDNSLDGLHILVVDDNADSLFLTTCVLESYDVQVTTATSGAEALEIVEKFKFDMLIFDIAMPDMDGFTLLKQIRNNELTENRNIPAIALTALGSEEDLKMALKSGFQGYVNKPLDPNMLIAEILKLTVDS</sequence>
<name>A0ABR8D7Y1_9NOST</name>
<dbReference type="Proteomes" id="UP000661112">
    <property type="component" value="Unassembled WGS sequence"/>
</dbReference>
<organism evidence="5 6">
    <name type="scientific">Anabaena azotica FACHB-119</name>
    <dbReference type="NCBI Taxonomy" id="947527"/>
    <lineage>
        <taxon>Bacteria</taxon>
        <taxon>Bacillati</taxon>
        <taxon>Cyanobacteriota</taxon>
        <taxon>Cyanophyceae</taxon>
        <taxon>Nostocales</taxon>
        <taxon>Nostocaceae</taxon>
        <taxon>Anabaena</taxon>
        <taxon>Anabaena azotica</taxon>
    </lineage>
</organism>
<dbReference type="PANTHER" id="PTHR45339:SF1">
    <property type="entry name" value="HYBRID SIGNAL TRANSDUCTION HISTIDINE KINASE J"/>
    <property type="match status" value="1"/>
</dbReference>
<proteinExistence type="predicted"/>
<keyword evidence="6" id="KW-1185">Reference proteome</keyword>
<feature type="modified residue" description="4-aspartylphosphate" evidence="3">
    <location>
        <position position="73"/>
    </location>
</feature>
<dbReference type="SUPFAM" id="SSF52172">
    <property type="entry name" value="CheY-like"/>
    <property type="match status" value="1"/>
</dbReference>
<evidence type="ECO:0000256" key="2">
    <source>
        <dbReference type="ARBA" id="ARBA00023012"/>
    </source>
</evidence>
<keyword evidence="1 3" id="KW-0597">Phosphoprotein</keyword>
<evidence type="ECO:0000313" key="6">
    <source>
        <dbReference type="Proteomes" id="UP000661112"/>
    </source>
</evidence>
<protein>
    <submittedName>
        <fullName evidence="5">Response regulator</fullName>
    </submittedName>
</protein>
<feature type="domain" description="Response regulatory" evidence="4">
    <location>
        <begin position="24"/>
        <end position="142"/>
    </location>
</feature>
<dbReference type="PROSITE" id="PS50110">
    <property type="entry name" value="RESPONSE_REGULATORY"/>
    <property type="match status" value="1"/>
</dbReference>
<dbReference type="InterPro" id="IPR001789">
    <property type="entry name" value="Sig_transdc_resp-reg_receiver"/>
</dbReference>
<evidence type="ECO:0000256" key="1">
    <source>
        <dbReference type="ARBA" id="ARBA00022553"/>
    </source>
</evidence>
<dbReference type="Gene3D" id="3.40.50.2300">
    <property type="match status" value="1"/>
</dbReference>
<reference evidence="5 6" key="1">
    <citation type="journal article" date="2020" name="ISME J.">
        <title>Comparative genomics reveals insights into cyanobacterial evolution and habitat adaptation.</title>
        <authorList>
            <person name="Chen M.Y."/>
            <person name="Teng W.K."/>
            <person name="Zhao L."/>
            <person name="Hu C.X."/>
            <person name="Zhou Y.K."/>
            <person name="Han B.P."/>
            <person name="Song L.R."/>
            <person name="Shu W.S."/>
        </authorList>
    </citation>
    <scope>NUCLEOTIDE SEQUENCE [LARGE SCALE GENOMIC DNA]</scope>
    <source>
        <strain evidence="5 6">FACHB-119</strain>
    </source>
</reference>
<keyword evidence="2" id="KW-0902">Two-component regulatory system</keyword>
<dbReference type="RefSeq" id="WP_190475133.1">
    <property type="nucleotide sequence ID" value="NZ_JACJSG010000026.1"/>
</dbReference>
<accession>A0ABR8D7Y1</accession>
<dbReference type="PANTHER" id="PTHR45339">
    <property type="entry name" value="HYBRID SIGNAL TRANSDUCTION HISTIDINE KINASE J"/>
    <property type="match status" value="1"/>
</dbReference>
<evidence type="ECO:0000259" key="4">
    <source>
        <dbReference type="PROSITE" id="PS50110"/>
    </source>
</evidence>
<dbReference type="EMBL" id="JACJSG010000026">
    <property type="protein sequence ID" value="MBD2502661.1"/>
    <property type="molecule type" value="Genomic_DNA"/>
</dbReference>
<evidence type="ECO:0000313" key="5">
    <source>
        <dbReference type="EMBL" id="MBD2502661.1"/>
    </source>
</evidence>
<dbReference type="Pfam" id="PF00072">
    <property type="entry name" value="Response_reg"/>
    <property type="match status" value="1"/>
</dbReference>
<dbReference type="SMART" id="SM00448">
    <property type="entry name" value="REC"/>
    <property type="match status" value="1"/>
</dbReference>
<dbReference type="InterPro" id="IPR011006">
    <property type="entry name" value="CheY-like_superfamily"/>
</dbReference>